<keyword evidence="4" id="KW-0675">Receptor</keyword>
<evidence type="ECO:0000313" key="4">
    <source>
        <dbReference type="EMBL" id="PRR70241.1"/>
    </source>
</evidence>
<dbReference type="InterPro" id="IPR011324">
    <property type="entry name" value="Cytotoxic_necrot_fac-like_cat"/>
</dbReference>
<evidence type="ECO:0000313" key="5">
    <source>
        <dbReference type="Proteomes" id="UP000238415"/>
    </source>
</evidence>
<dbReference type="CDD" id="cd16352">
    <property type="entry name" value="CheD"/>
    <property type="match status" value="1"/>
</dbReference>
<proteinExistence type="inferred from homology"/>
<dbReference type="GO" id="GO:0006935">
    <property type="term" value="P:chemotaxis"/>
    <property type="evidence" value="ECO:0007669"/>
    <property type="project" value="UniProtKB-UniRule"/>
</dbReference>
<dbReference type="RefSeq" id="WP_245907884.1">
    <property type="nucleotide sequence ID" value="NZ_CP136418.1"/>
</dbReference>
<organism evidence="4 5">
    <name type="scientific">Neomoorella humiferrea</name>
    <dbReference type="NCBI Taxonomy" id="676965"/>
    <lineage>
        <taxon>Bacteria</taxon>
        <taxon>Bacillati</taxon>
        <taxon>Bacillota</taxon>
        <taxon>Clostridia</taxon>
        <taxon>Neomoorellales</taxon>
        <taxon>Neomoorellaceae</taxon>
        <taxon>Neomoorella</taxon>
    </lineage>
</organism>
<accession>A0A2T0AMY4</accession>
<dbReference type="SUPFAM" id="SSF64438">
    <property type="entry name" value="CNF1/YfiH-like putative cysteine hydrolases"/>
    <property type="match status" value="1"/>
</dbReference>
<dbReference type="AlphaFoldDB" id="A0A2T0AMY4"/>
<keyword evidence="2 3" id="KW-0378">Hydrolase</keyword>
<comment type="similarity">
    <text evidence="3">Belongs to the CheD family.</text>
</comment>
<dbReference type="PANTHER" id="PTHR35147">
    <property type="entry name" value="CHEMORECEPTOR GLUTAMINE DEAMIDASE CHED-RELATED"/>
    <property type="match status" value="1"/>
</dbReference>
<gene>
    <name evidence="3 4" type="primary">cheD</name>
    <name evidence="4" type="ORF">MOHU_20320</name>
</gene>
<evidence type="ECO:0000256" key="1">
    <source>
        <dbReference type="ARBA" id="ARBA00022500"/>
    </source>
</evidence>
<dbReference type="HAMAP" id="MF_01440">
    <property type="entry name" value="CheD"/>
    <property type="match status" value="1"/>
</dbReference>
<dbReference type="Proteomes" id="UP000238415">
    <property type="component" value="Unassembled WGS sequence"/>
</dbReference>
<comment type="caution">
    <text evidence="4">The sequence shown here is derived from an EMBL/GenBank/DDBJ whole genome shotgun (WGS) entry which is preliminary data.</text>
</comment>
<comment type="function">
    <text evidence="3">Probably deamidates glutamine residues to glutamate on methyl-accepting chemotaxis receptors (MCPs), playing an important role in chemotaxis.</text>
</comment>
<protein>
    <recommendedName>
        <fullName evidence="3">Probable chemoreceptor glutamine deamidase CheD</fullName>
        <ecNumber evidence="3">3.5.1.44</ecNumber>
    </recommendedName>
</protein>
<reference evidence="4 5" key="1">
    <citation type="submission" date="2018-03" db="EMBL/GenBank/DDBJ databases">
        <title>Genome sequence of Moorella humiferrea DSM 23265.</title>
        <authorList>
            <person name="Poehlein A."/>
            <person name="Daniel R."/>
        </authorList>
    </citation>
    <scope>NUCLEOTIDE SEQUENCE [LARGE SCALE GENOMIC DNA]</scope>
    <source>
        <strain evidence="4 5">DSM 23265</strain>
    </source>
</reference>
<keyword evidence="5" id="KW-1185">Reference proteome</keyword>
<dbReference type="EMBL" id="PVXM01000049">
    <property type="protein sequence ID" value="PRR70241.1"/>
    <property type="molecule type" value="Genomic_DNA"/>
</dbReference>
<dbReference type="EC" id="3.5.1.44" evidence="3"/>
<name>A0A2T0AMY4_9FIRM</name>
<dbReference type="PANTHER" id="PTHR35147:SF1">
    <property type="entry name" value="CHEMORECEPTOR GLUTAMINE DEAMIDASE CHED-RELATED"/>
    <property type="match status" value="1"/>
</dbReference>
<evidence type="ECO:0000256" key="3">
    <source>
        <dbReference type="HAMAP-Rule" id="MF_01440"/>
    </source>
</evidence>
<keyword evidence="1 3" id="KW-0145">Chemotaxis</keyword>
<sequence>MNRPMQAASSVEEIKVGIAEWQVSRAPGRLLTLGLGSCVGIALYDPVARIGGLAHIMLPDSSQFQDRGNRAKFADLAIPDMLEEMLRGGARRGRVVAKIAGGAQMFTSGDRHLSFLNIGQRNTAMVRQTLEKLDLPIVGADTGGNFGRTMIFELEDGEVYIRVIGKPLKKL</sequence>
<comment type="catalytic activity">
    <reaction evidence="3">
        <text>L-glutaminyl-[protein] + H2O = L-glutamyl-[protein] + NH4(+)</text>
        <dbReference type="Rhea" id="RHEA:16441"/>
        <dbReference type="Rhea" id="RHEA-COMP:10207"/>
        <dbReference type="Rhea" id="RHEA-COMP:10208"/>
        <dbReference type="ChEBI" id="CHEBI:15377"/>
        <dbReference type="ChEBI" id="CHEBI:28938"/>
        <dbReference type="ChEBI" id="CHEBI:29973"/>
        <dbReference type="ChEBI" id="CHEBI:30011"/>
        <dbReference type="EC" id="3.5.1.44"/>
    </reaction>
</comment>
<dbReference type="InterPro" id="IPR005659">
    <property type="entry name" value="Chemorcpt_Glu_NH3ase_CheD"/>
</dbReference>
<dbReference type="Gene3D" id="3.30.1330.200">
    <property type="match status" value="1"/>
</dbReference>
<dbReference type="Pfam" id="PF03975">
    <property type="entry name" value="CheD"/>
    <property type="match status" value="1"/>
</dbReference>
<dbReference type="GO" id="GO:0050568">
    <property type="term" value="F:protein-glutamine glutaminase activity"/>
    <property type="evidence" value="ECO:0007669"/>
    <property type="project" value="UniProtKB-UniRule"/>
</dbReference>
<dbReference type="InterPro" id="IPR038592">
    <property type="entry name" value="CheD-like_sf"/>
</dbReference>
<evidence type="ECO:0000256" key="2">
    <source>
        <dbReference type="ARBA" id="ARBA00022801"/>
    </source>
</evidence>